<feature type="domain" description="CHCH" evidence="3">
    <location>
        <begin position="121"/>
        <end position="154"/>
    </location>
</feature>
<keyword evidence="1" id="KW-1015">Disulfide bond</keyword>
<sequence>MGASNSATRSYSVEPDNPKTDASMDVVGVTEDVMKRLMGYEREIQNVPQQRMPPPAAPPIIHPVTTPPPVPHPSRDRALEEQLRKLHDTIERSEEDFLRTYKNLRHHVDSDAGAPRRNDACAHLADSVVTCYRENSDNPLQCRTYVTAFRECVLESFTKAHQPK</sequence>
<feature type="compositionally biased region" description="Polar residues" evidence="2">
    <location>
        <begin position="1"/>
        <end position="11"/>
    </location>
</feature>
<name>A0A1L8D8N3_9DIPT</name>
<evidence type="ECO:0000259" key="3">
    <source>
        <dbReference type="Pfam" id="PF06747"/>
    </source>
</evidence>
<dbReference type="InterPro" id="IPR010625">
    <property type="entry name" value="CHCH"/>
</dbReference>
<dbReference type="AlphaFoldDB" id="A0A1L8D8N3"/>
<organism evidence="4">
    <name type="scientific">Nyssomyia neivai</name>
    <dbReference type="NCBI Taxonomy" id="330878"/>
    <lineage>
        <taxon>Eukaryota</taxon>
        <taxon>Metazoa</taxon>
        <taxon>Ecdysozoa</taxon>
        <taxon>Arthropoda</taxon>
        <taxon>Hexapoda</taxon>
        <taxon>Insecta</taxon>
        <taxon>Pterygota</taxon>
        <taxon>Neoptera</taxon>
        <taxon>Endopterygota</taxon>
        <taxon>Diptera</taxon>
        <taxon>Nematocera</taxon>
        <taxon>Psychodoidea</taxon>
        <taxon>Psychodidae</taxon>
        <taxon>Nyssomyia</taxon>
    </lineage>
</organism>
<dbReference type="EMBL" id="GFDF01011273">
    <property type="protein sequence ID" value="JAV02811.1"/>
    <property type="molecule type" value="Transcribed_RNA"/>
</dbReference>
<feature type="region of interest" description="Disordered" evidence="2">
    <location>
        <begin position="1"/>
        <end position="26"/>
    </location>
</feature>
<evidence type="ECO:0000256" key="1">
    <source>
        <dbReference type="ARBA" id="ARBA00023157"/>
    </source>
</evidence>
<evidence type="ECO:0000256" key="2">
    <source>
        <dbReference type="SAM" id="MobiDB-lite"/>
    </source>
</evidence>
<proteinExistence type="predicted"/>
<evidence type="ECO:0000313" key="4">
    <source>
        <dbReference type="EMBL" id="JAV02811.1"/>
    </source>
</evidence>
<dbReference type="PROSITE" id="PS51808">
    <property type="entry name" value="CHCH"/>
    <property type="match status" value="1"/>
</dbReference>
<dbReference type="Pfam" id="PF06747">
    <property type="entry name" value="CHCH"/>
    <property type="match status" value="1"/>
</dbReference>
<protein>
    <recommendedName>
        <fullName evidence="3">CHCH domain-containing protein</fullName>
    </recommendedName>
</protein>
<feature type="region of interest" description="Disordered" evidence="2">
    <location>
        <begin position="48"/>
        <end position="75"/>
    </location>
</feature>
<feature type="compositionally biased region" description="Pro residues" evidence="2">
    <location>
        <begin position="51"/>
        <end position="72"/>
    </location>
</feature>
<reference evidence="4" key="1">
    <citation type="submission" date="2016-12" db="EMBL/GenBank/DDBJ databases">
        <title>An insight into the sialome and mialome of the sand fly, Nyssomyia neivai.</title>
        <authorList>
            <person name="Sebastian V."/>
            <person name="Goulart T.M."/>
            <person name="Oliveira W."/>
            <person name="Calvo E."/>
            <person name="Oliveira L.F."/>
            <person name="Pinto M.C."/>
            <person name="Rosselino A.M."/>
            <person name="Ribeiro J.M."/>
        </authorList>
    </citation>
    <scope>NUCLEOTIDE SEQUENCE</scope>
</reference>
<accession>A0A1L8D8N3</accession>